<keyword evidence="2" id="KW-0456">Lyase</keyword>
<gene>
    <name evidence="4" type="ORF">pdam_00021012</name>
</gene>
<dbReference type="FunFam" id="3.40.1640.10:FF:000001">
    <property type="entry name" value="D-glutamate cyclase, mitochondrial"/>
    <property type="match status" value="1"/>
</dbReference>
<dbReference type="PANTHER" id="PTHR32022">
    <property type="entry name" value="D-GLUTAMATE CYCLASE, MITOCHONDRIAL"/>
    <property type="match status" value="1"/>
</dbReference>
<protein>
    <submittedName>
        <fullName evidence="4">Uncharacterized protein</fullName>
    </submittedName>
</protein>
<dbReference type="FunFam" id="3.30.2040.10:FF:000001">
    <property type="entry name" value="D-glutamate cyclase, mitochondrial"/>
    <property type="match status" value="1"/>
</dbReference>
<name>A0A3M6U0N6_POCDA</name>
<dbReference type="EMBL" id="RCHS01002491">
    <property type="protein sequence ID" value="RMX47094.1"/>
    <property type="molecule type" value="Genomic_DNA"/>
</dbReference>
<dbReference type="Gene3D" id="3.30.2040.10">
    <property type="entry name" value="PSTPO5379-like domain"/>
    <property type="match status" value="1"/>
</dbReference>
<keyword evidence="5" id="KW-1185">Reference proteome</keyword>
<dbReference type="Pfam" id="PF07286">
    <property type="entry name" value="D-Glu_cyclase"/>
    <property type="match status" value="1"/>
</dbReference>
<dbReference type="Proteomes" id="UP000275408">
    <property type="component" value="Unassembled WGS sequence"/>
</dbReference>
<organism evidence="4 5">
    <name type="scientific">Pocillopora damicornis</name>
    <name type="common">Cauliflower coral</name>
    <name type="synonym">Millepora damicornis</name>
    <dbReference type="NCBI Taxonomy" id="46731"/>
    <lineage>
        <taxon>Eukaryota</taxon>
        <taxon>Metazoa</taxon>
        <taxon>Cnidaria</taxon>
        <taxon>Anthozoa</taxon>
        <taxon>Hexacorallia</taxon>
        <taxon>Scleractinia</taxon>
        <taxon>Astrocoeniina</taxon>
        <taxon>Pocilloporidae</taxon>
        <taxon>Pocillopora</taxon>
    </lineage>
</organism>
<dbReference type="GO" id="GO:0006536">
    <property type="term" value="P:glutamate metabolic process"/>
    <property type="evidence" value="ECO:0007669"/>
    <property type="project" value="TreeGrafter"/>
</dbReference>
<dbReference type="Gene3D" id="3.40.1640.10">
    <property type="entry name" value="PSTPO5379-like"/>
    <property type="match status" value="1"/>
</dbReference>
<evidence type="ECO:0000256" key="2">
    <source>
        <dbReference type="ARBA" id="ARBA00023239"/>
    </source>
</evidence>
<comment type="caution">
    <text evidence="4">The sequence shown here is derived from an EMBL/GenBank/DDBJ whole genome shotgun (WGS) entry which is preliminary data.</text>
</comment>
<evidence type="ECO:0000313" key="5">
    <source>
        <dbReference type="Proteomes" id="UP000275408"/>
    </source>
</evidence>
<dbReference type="OrthoDB" id="10262538at2759"/>
<evidence type="ECO:0000313" key="4">
    <source>
        <dbReference type="EMBL" id="RMX47094.1"/>
    </source>
</evidence>
<dbReference type="AlphaFoldDB" id="A0A3M6U0N6"/>
<feature type="region of interest" description="Disordered" evidence="3">
    <location>
        <begin position="1"/>
        <end position="24"/>
    </location>
</feature>
<accession>A0A3M6U0N6</accession>
<sequence>MPALEESGNVASWPASKARHQFRTNPEYEGKSTSGFCMRHVQTNLAILPASLADEFEQFCNLNKAPCPLLYKSKPGELSAGNLAQDSDVRTDLPMYWVSENGNVTKKVGNLTSYPLEDYVSFYLGCSFSFEDALMKAGIELQHIVKKRNVSMFKTNISCLPVGPFDCPMVVSMRPIPRELVEKTVIVTAAYDAVHGAPIHIGDPSVIGIDDIDKTNFGESSDVADMIPVFWACGVTSSVAKLGPELPLSFSHQPGSMFICDTTLEEYFRVNKPEHGDEQPKLITLADQPFLASVCSETAFKKVEKLSKLLGHQSGFEGDVYDSDFLKISARLSHAPSVVIGILDEEIIPSSDLATSDGLQGVITLVKALQAVKKKITIITEHNSQVIHDCITANASQGISEKDVHVVTLEDSGNLKDRLFTGNVNHKLDTVIALQMTTEFSNSNSGSERTIQVGLVDKLFQEVYSFQNGIVSVKITTNRQETLPNGNYSSVYSHVMVANSVQTAALGLSAALYVLNSCPIHSRYQRHGIGKREVFQVGQFLVNNTEQGGEASSFEVEGDVLYTK</sequence>
<evidence type="ECO:0000256" key="3">
    <source>
        <dbReference type="SAM" id="MobiDB-lite"/>
    </source>
</evidence>
<dbReference type="GO" id="GO:0047820">
    <property type="term" value="F:D-glutamate cyclase activity"/>
    <property type="evidence" value="ECO:0007669"/>
    <property type="project" value="TreeGrafter"/>
</dbReference>
<dbReference type="InterPro" id="IPR009906">
    <property type="entry name" value="D-Glu_cyclase"/>
</dbReference>
<evidence type="ECO:0000256" key="1">
    <source>
        <dbReference type="ARBA" id="ARBA00007896"/>
    </source>
</evidence>
<proteinExistence type="inferred from homology"/>
<dbReference type="STRING" id="46731.A0A3M6U0N6"/>
<comment type="similarity">
    <text evidence="1">Belongs to the D-glutamate cyclase family.</text>
</comment>
<reference evidence="4 5" key="1">
    <citation type="journal article" date="2018" name="Sci. Rep.">
        <title>Comparative analysis of the Pocillopora damicornis genome highlights role of immune system in coral evolution.</title>
        <authorList>
            <person name="Cunning R."/>
            <person name="Bay R.A."/>
            <person name="Gillette P."/>
            <person name="Baker A.C."/>
            <person name="Traylor-Knowles N."/>
        </authorList>
    </citation>
    <scope>NUCLEOTIDE SEQUENCE [LARGE SCALE GENOMIC DNA]</scope>
    <source>
        <strain evidence="4">RSMAS</strain>
        <tissue evidence="4">Whole animal</tissue>
    </source>
</reference>
<dbReference type="SUPFAM" id="SSF160920">
    <property type="entry name" value="PSTPO5379-like"/>
    <property type="match status" value="1"/>
</dbReference>
<dbReference type="InterPro" id="IPR038021">
    <property type="entry name" value="Putative_hydro-lyase"/>
</dbReference>
<dbReference type="PANTHER" id="PTHR32022:SF10">
    <property type="entry name" value="D-GLUTAMATE CYCLASE, MITOCHONDRIAL"/>
    <property type="match status" value="1"/>
</dbReference>